<proteinExistence type="predicted"/>
<dbReference type="AlphaFoldDB" id="A0A562UYR9"/>
<comment type="caution">
    <text evidence="2">The sequence shown here is derived from an EMBL/GenBank/DDBJ whole genome shotgun (WGS) entry which is preliminary data.</text>
</comment>
<dbReference type="InterPro" id="IPR024344">
    <property type="entry name" value="MDMPI_metal-binding"/>
</dbReference>
<dbReference type="SUPFAM" id="SSF109854">
    <property type="entry name" value="DinB/YfiT-like putative metalloenzymes"/>
    <property type="match status" value="1"/>
</dbReference>
<protein>
    <submittedName>
        <fullName evidence="2">Uncharacterized protein (TIGR03086 family)</fullName>
    </submittedName>
</protein>
<dbReference type="Pfam" id="PF11716">
    <property type="entry name" value="MDMPI_N"/>
    <property type="match status" value="1"/>
</dbReference>
<dbReference type="RefSeq" id="WP_147141811.1">
    <property type="nucleotide sequence ID" value="NZ_BAABIJ010000003.1"/>
</dbReference>
<dbReference type="Gene3D" id="1.20.120.450">
    <property type="entry name" value="dinb family like domain"/>
    <property type="match status" value="1"/>
</dbReference>
<evidence type="ECO:0000313" key="2">
    <source>
        <dbReference type="EMBL" id="TWJ10791.1"/>
    </source>
</evidence>
<dbReference type="NCBIfam" id="TIGR03086">
    <property type="entry name" value="TIGR03086 family metal-binding protein"/>
    <property type="match status" value="1"/>
</dbReference>
<dbReference type="Proteomes" id="UP000321617">
    <property type="component" value="Unassembled WGS sequence"/>
</dbReference>
<dbReference type="GO" id="GO:0046872">
    <property type="term" value="F:metal ion binding"/>
    <property type="evidence" value="ECO:0007669"/>
    <property type="project" value="InterPro"/>
</dbReference>
<gene>
    <name evidence="2" type="ORF">LX16_4215</name>
</gene>
<sequence length="185" mass="20234">MSVLTDYDRAAAVMRELLCDLTSRQYALPTPCEGWNVRRLLDHLVYGQLWTDTVLNGEPPPDPSPGHPSTDPVAAFDAAVAHTRALLAADGVLERVTPTPYGELTGTVIARMRIHEFLAHGWDLARATGRPTDLEPELAEAALRQLRARMARRPRDPGRFAPEQPAPPTATAADQLAAFLGRRIA</sequence>
<dbReference type="OrthoDB" id="5185819at2"/>
<dbReference type="InterPro" id="IPR017520">
    <property type="entry name" value="CHP03086"/>
</dbReference>
<accession>A0A562UYR9</accession>
<reference evidence="2 3" key="1">
    <citation type="journal article" date="2013" name="Stand. Genomic Sci.">
        <title>Genomic Encyclopedia of Type Strains, Phase I: The one thousand microbial genomes (KMG-I) project.</title>
        <authorList>
            <person name="Kyrpides N.C."/>
            <person name="Woyke T."/>
            <person name="Eisen J.A."/>
            <person name="Garrity G."/>
            <person name="Lilburn T.G."/>
            <person name="Beck B.J."/>
            <person name="Whitman W.B."/>
            <person name="Hugenholtz P."/>
            <person name="Klenk H.P."/>
        </authorList>
    </citation>
    <scope>NUCLEOTIDE SEQUENCE [LARGE SCALE GENOMIC DNA]</scope>
    <source>
        <strain evidence="2 3">DSM 45044</strain>
    </source>
</reference>
<evidence type="ECO:0000313" key="3">
    <source>
        <dbReference type="Proteomes" id="UP000321617"/>
    </source>
</evidence>
<dbReference type="NCBIfam" id="TIGR03083">
    <property type="entry name" value="maleylpyruvate isomerase family mycothiol-dependent enzyme"/>
    <property type="match status" value="1"/>
</dbReference>
<keyword evidence="3" id="KW-1185">Reference proteome</keyword>
<name>A0A562UYR9_9ACTN</name>
<dbReference type="InterPro" id="IPR017517">
    <property type="entry name" value="Maleyloyr_isom"/>
</dbReference>
<evidence type="ECO:0000259" key="1">
    <source>
        <dbReference type="Pfam" id="PF11716"/>
    </source>
</evidence>
<dbReference type="EMBL" id="VLLL01000007">
    <property type="protein sequence ID" value="TWJ10791.1"/>
    <property type="molecule type" value="Genomic_DNA"/>
</dbReference>
<organism evidence="2 3">
    <name type="scientific">Stackebrandtia albiflava</name>
    <dbReference type="NCBI Taxonomy" id="406432"/>
    <lineage>
        <taxon>Bacteria</taxon>
        <taxon>Bacillati</taxon>
        <taxon>Actinomycetota</taxon>
        <taxon>Actinomycetes</taxon>
        <taxon>Glycomycetales</taxon>
        <taxon>Glycomycetaceae</taxon>
        <taxon>Stackebrandtia</taxon>
    </lineage>
</organism>
<feature type="domain" description="Mycothiol-dependent maleylpyruvate isomerase metal-binding" evidence="1">
    <location>
        <begin position="9"/>
        <end position="125"/>
    </location>
</feature>
<dbReference type="InterPro" id="IPR034660">
    <property type="entry name" value="DinB/YfiT-like"/>
</dbReference>